<dbReference type="SMART" id="SM01086">
    <property type="entry name" value="ClpB_D2-small"/>
    <property type="match status" value="1"/>
</dbReference>
<dbReference type="AlphaFoldDB" id="A0A1F5H0E6"/>
<dbReference type="Pfam" id="PF10431">
    <property type="entry name" value="ClpB_D2-small"/>
    <property type="match status" value="1"/>
</dbReference>
<dbReference type="InterPro" id="IPR019489">
    <property type="entry name" value="Clp_ATPase_C"/>
</dbReference>
<keyword evidence="3" id="KW-0143">Chaperone</keyword>
<evidence type="ECO:0000259" key="4">
    <source>
        <dbReference type="SMART" id="SM00382"/>
    </source>
</evidence>
<proteinExistence type="predicted"/>
<dbReference type="InterPro" id="IPR001270">
    <property type="entry name" value="ClpA/B"/>
</dbReference>
<dbReference type="STRING" id="1797725.A3A49_01505"/>
<evidence type="ECO:0000313" key="7">
    <source>
        <dbReference type="Proteomes" id="UP000176740"/>
    </source>
</evidence>
<dbReference type="GO" id="GO:0005524">
    <property type="term" value="F:ATP binding"/>
    <property type="evidence" value="ECO:0007669"/>
    <property type="project" value="UniProtKB-KW"/>
</dbReference>
<reference evidence="6 7" key="1">
    <citation type="journal article" date="2016" name="Nat. Commun.">
        <title>Thousands of microbial genomes shed light on interconnected biogeochemical processes in an aquifer system.</title>
        <authorList>
            <person name="Anantharaman K."/>
            <person name="Brown C.T."/>
            <person name="Hug L.A."/>
            <person name="Sharon I."/>
            <person name="Castelle C.J."/>
            <person name="Probst A.J."/>
            <person name="Thomas B.C."/>
            <person name="Singh A."/>
            <person name="Wilkins M.J."/>
            <person name="Karaoz U."/>
            <person name="Brodie E.L."/>
            <person name="Williams K.H."/>
            <person name="Hubbard S.S."/>
            <person name="Banfield J.F."/>
        </authorList>
    </citation>
    <scope>NUCLEOTIDE SEQUENCE [LARGE SCALE GENOMIC DNA]</scope>
</reference>
<dbReference type="SMART" id="SM00382">
    <property type="entry name" value="AAA"/>
    <property type="match status" value="2"/>
</dbReference>
<dbReference type="Proteomes" id="UP000176740">
    <property type="component" value="Unassembled WGS sequence"/>
</dbReference>
<dbReference type="GO" id="GO:0005737">
    <property type="term" value="C:cytoplasm"/>
    <property type="evidence" value="ECO:0007669"/>
    <property type="project" value="TreeGrafter"/>
</dbReference>
<dbReference type="PANTHER" id="PTHR11638">
    <property type="entry name" value="ATP-DEPENDENT CLP PROTEASE"/>
    <property type="match status" value="1"/>
</dbReference>
<dbReference type="PANTHER" id="PTHR11638:SF18">
    <property type="entry name" value="HEAT SHOCK PROTEIN 104"/>
    <property type="match status" value="1"/>
</dbReference>
<dbReference type="Gene3D" id="1.10.8.60">
    <property type="match status" value="1"/>
</dbReference>
<keyword evidence="1" id="KW-0547">Nucleotide-binding</keyword>
<dbReference type="Pfam" id="PF07724">
    <property type="entry name" value="AAA_2"/>
    <property type="match status" value="1"/>
</dbReference>
<evidence type="ECO:0000256" key="2">
    <source>
        <dbReference type="ARBA" id="ARBA00022840"/>
    </source>
</evidence>
<dbReference type="EMBL" id="MFBO01000027">
    <property type="protein sequence ID" value="OGD97642.1"/>
    <property type="molecule type" value="Genomic_DNA"/>
</dbReference>
<dbReference type="GO" id="GO:0016887">
    <property type="term" value="F:ATP hydrolysis activity"/>
    <property type="evidence" value="ECO:0007669"/>
    <property type="project" value="InterPro"/>
</dbReference>
<dbReference type="CDD" id="cd00009">
    <property type="entry name" value="AAA"/>
    <property type="match status" value="1"/>
</dbReference>
<name>A0A1F5H0E6_9BACT</name>
<feature type="domain" description="AAA+ ATPase" evidence="4">
    <location>
        <begin position="542"/>
        <end position="721"/>
    </location>
</feature>
<dbReference type="GO" id="GO:0034605">
    <property type="term" value="P:cellular response to heat"/>
    <property type="evidence" value="ECO:0007669"/>
    <property type="project" value="TreeGrafter"/>
</dbReference>
<feature type="domain" description="AAA+ ATPase" evidence="4">
    <location>
        <begin position="269"/>
        <end position="409"/>
    </location>
</feature>
<protein>
    <recommendedName>
        <fullName evidence="8">Clp R domain-containing protein</fullName>
    </recommendedName>
</protein>
<dbReference type="CDD" id="cd19499">
    <property type="entry name" value="RecA-like_ClpB_Hsp104-like"/>
    <property type="match status" value="1"/>
</dbReference>
<dbReference type="InterPro" id="IPR050130">
    <property type="entry name" value="ClpA_ClpB"/>
</dbReference>
<evidence type="ECO:0000256" key="3">
    <source>
        <dbReference type="ARBA" id="ARBA00023186"/>
    </source>
</evidence>
<comment type="caution">
    <text evidence="6">The sequence shown here is derived from an EMBL/GenBank/DDBJ whole genome shotgun (WGS) entry which is preliminary data.</text>
</comment>
<dbReference type="Gene3D" id="3.40.50.300">
    <property type="entry name" value="P-loop containing nucleotide triphosphate hydrolases"/>
    <property type="match status" value="2"/>
</dbReference>
<organism evidence="6 7">
    <name type="scientific">Candidatus Curtissbacteria bacterium RIFCSPLOWO2_01_FULL_38_11b</name>
    <dbReference type="NCBI Taxonomy" id="1797725"/>
    <lineage>
        <taxon>Bacteria</taxon>
        <taxon>Candidatus Curtissiibacteriota</taxon>
    </lineage>
</organism>
<evidence type="ECO:0000259" key="5">
    <source>
        <dbReference type="SMART" id="SM01086"/>
    </source>
</evidence>
<feature type="domain" description="Clp ATPase C-terminal" evidence="5">
    <location>
        <begin position="720"/>
        <end position="809"/>
    </location>
</feature>
<keyword evidence="2" id="KW-0067">ATP-binding</keyword>
<dbReference type="PRINTS" id="PR00300">
    <property type="entry name" value="CLPPROTEASEA"/>
</dbReference>
<dbReference type="InterPro" id="IPR027417">
    <property type="entry name" value="P-loop_NTPase"/>
</dbReference>
<dbReference type="Pfam" id="PF00004">
    <property type="entry name" value="AAA"/>
    <property type="match status" value="1"/>
</dbReference>
<sequence length="809" mass="91498">MNPAQPKNFLSYHFAIALPAFIASRPKKLASEFEFLNITGLILHLFSPYRRLTIDKKASIIDKLSFDLISRLIGAIVRVLLIILGLFIFLVFTFAYIWAIVFYILPLFSLLNYLQYKNSTFFKEDLESPQKFLDKLEGSDFFKSLCLFFEDDFIKLLKSLPSPQTIGITSDLNLSQMVTAISQNWKDLKNYLATKNIQEQQLMILTDFIDTFYTNPTFQKPAPIGRDLIYGYTNTLDSFSHEVTNQQITNPYFNKNLVEKLENILTKPKANNAILVGDVGVGKHSSIENLASAVTRQQLPKLKDKRIIFLDTIALISSSKNLIDIKNTFEMLLSEAKHAGNIILAIDEIDKVTSSQDSRIDLTEIFTEILTEGSLPIIGITTLENFHKFIRPNLNFLRLFDKVDVEEPTKEELPKILISKSLAIYKKQNVATTFQGILEIIEKSDRLIPEKKQPEKSISILENCLIRAQKLSLTQITLNTVDEIFSEITKIPIGRIKQTEIEKLKDLESYLHKRIVGQDEAISQIAKAMRRSRTGLDKSKRPMGSFLFLGPTGVGKTETAKALADAYFGKSSKMIRLDMTEYQSNDSVIRLTGDTTSKNPGILTSLVRQNPFGLLLLDEFEKANPYVQNLFLQIFDEGILTDAFNKTVSFTNIIIIATSNAGAEFIREEVKKSEVQPHNEVEPQKNLSLSTKLIEYILSKGLFNPELINRFDGVIVYQPLTKQQIIAVAKLMLNEFAAQIKDTKNITLEINDTLAIKVAELGFNVQFGARPIRRLIADKIGDGIARMLLNNQISEGSKIPSSTLMEFLI</sequence>
<accession>A0A1F5H0E6</accession>
<evidence type="ECO:0000256" key="1">
    <source>
        <dbReference type="ARBA" id="ARBA00022741"/>
    </source>
</evidence>
<evidence type="ECO:0000313" key="6">
    <source>
        <dbReference type="EMBL" id="OGD97642.1"/>
    </source>
</evidence>
<dbReference type="InterPro" id="IPR003593">
    <property type="entry name" value="AAA+_ATPase"/>
</dbReference>
<dbReference type="SUPFAM" id="SSF52540">
    <property type="entry name" value="P-loop containing nucleoside triphosphate hydrolases"/>
    <property type="match status" value="2"/>
</dbReference>
<gene>
    <name evidence="6" type="ORF">A3A49_01505</name>
</gene>
<evidence type="ECO:0008006" key="8">
    <source>
        <dbReference type="Google" id="ProtNLM"/>
    </source>
</evidence>
<dbReference type="InterPro" id="IPR003959">
    <property type="entry name" value="ATPase_AAA_core"/>
</dbReference>